<keyword evidence="5 6" id="KW-0472">Membrane</keyword>
<name>X1CH35_9ZZZZ</name>
<keyword evidence="3 6" id="KW-0812">Transmembrane</keyword>
<sequence>YFGDDDPMGQVMKVGSSGEDYQVTGVMKNVPENSHIHFDFLASFITLKGRYPYYRDKSDYFFGSTNFSDNVTYTYMRLAGNADSREVAARIPGFIDRHLPTDESESGDIIYPSQWNNLILRKVTDIHLYSHTNNELEPNSDIQYVTFFTLIAVFILIIACINFMNLSTARAVKRAREVGLRKVVGANRRLLTAQFLGESLLFALLAMALALALVSILLPYFSAFSGHELSLGLLTNAVGFLILAGVFLITGLAAGLYPAVYLSAYKPATILRGELTRGARGAIMRK</sequence>
<dbReference type="GO" id="GO:0022857">
    <property type="term" value="F:transmembrane transporter activity"/>
    <property type="evidence" value="ECO:0007669"/>
    <property type="project" value="TreeGrafter"/>
</dbReference>
<dbReference type="PANTHER" id="PTHR30572">
    <property type="entry name" value="MEMBRANE COMPONENT OF TRANSPORTER-RELATED"/>
    <property type="match status" value="1"/>
</dbReference>
<dbReference type="EMBL" id="BART01023428">
    <property type="protein sequence ID" value="GAG92422.1"/>
    <property type="molecule type" value="Genomic_DNA"/>
</dbReference>
<organism evidence="8">
    <name type="scientific">marine sediment metagenome</name>
    <dbReference type="NCBI Taxonomy" id="412755"/>
    <lineage>
        <taxon>unclassified sequences</taxon>
        <taxon>metagenomes</taxon>
        <taxon>ecological metagenomes</taxon>
    </lineage>
</organism>
<dbReference type="PANTHER" id="PTHR30572:SF18">
    <property type="entry name" value="ABC-TYPE MACROLIDE FAMILY EXPORT SYSTEM PERMEASE COMPONENT 2"/>
    <property type="match status" value="1"/>
</dbReference>
<feature type="transmembrane region" description="Helical" evidence="6">
    <location>
        <begin position="144"/>
        <end position="166"/>
    </location>
</feature>
<dbReference type="AlphaFoldDB" id="X1CH35"/>
<feature type="non-terminal residue" evidence="8">
    <location>
        <position position="1"/>
    </location>
</feature>
<evidence type="ECO:0000256" key="2">
    <source>
        <dbReference type="ARBA" id="ARBA00022475"/>
    </source>
</evidence>
<evidence type="ECO:0000256" key="4">
    <source>
        <dbReference type="ARBA" id="ARBA00022989"/>
    </source>
</evidence>
<keyword evidence="2" id="KW-1003">Cell membrane</keyword>
<evidence type="ECO:0000313" key="8">
    <source>
        <dbReference type="EMBL" id="GAG92422.1"/>
    </source>
</evidence>
<gene>
    <name evidence="8" type="ORF">S01H4_42624</name>
</gene>
<reference evidence="8" key="1">
    <citation type="journal article" date="2014" name="Front. Microbiol.">
        <title>High frequency of phylogenetically diverse reductive dehalogenase-homologous genes in deep subseafloor sedimentary metagenomes.</title>
        <authorList>
            <person name="Kawai M."/>
            <person name="Futagami T."/>
            <person name="Toyoda A."/>
            <person name="Takaki Y."/>
            <person name="Nishi S."/>
            <person name="Hori S."/>
            <person name="Arai W."/>
            <person name="Tsubouchi T."/>
            <person name="Morono Y."/>
            <person name="Uchiyama I."/>
            <person name="Ito T."/>
            <person name="Fujiyama A."/>
            <person name="Inagaki F."/>
            <person name="Takami H."/>
        </authorList>
    </citation>
    <scope>NUCLEOTIDE SEQUENCE</scope>
    <source>
        <strain evidence="8">Expedition CK06-06</strain>
    </source>
</reference>
<proteinExistence type="predicted"/>
<evidence type="ECO:0000259" key="7">
    <source>
        <dbReference type="Pfam" id="PF02687"/>
    </source>
</evidence>
<dbReference type="InterPro" id="IPR050250">
    <property type="entry name" value="Macrolide_Exporter_MacB"/>
</dbReference>
<dbReference type="GO" id="GO:0005886">
    <property type="term" value="C:plasma membrane"/>
    <property type="evidence" value="ECO:0007669"/>
    <property type="project" value="UniProtKB-SubCell"/>
</dbReference>
<dbReference type="Pfam" id="PF02687">
    <property type="entry name" value="FtsX"/>
    <property type="match status" value="1"/>
</dbReference>
<evidence type="ECO:0000256" key="6">
    <source>
        <dbReference type="SAM" id="Phobius"/>
    </source>
</evidence>
<keyword evidence="4 6" id="KW-1133">Transmembrane helix</keyword>
<feature type="transmembrane region" description="Helical" evidence="6">
    <location>
        <begin position="199"/>
        <end position="221"/>
    </location>
</feature>
<comment type="subcellular location">
    <subcellularLocation>
        <location evidence="1">Cell membrane</location>
        <topology evidence="1">Multi-pass membrane protein</topology>
    </subcellularLocation>
</comment>
<accession>X1CH35</accession>
<evidence type="ECO:0000256" key="5">
    <source>
        <dbReference type="ARBA" id="ARBA00023136"/>
    </source>
</evidence>
<dbReference type="InterPro" id="IPR003838">
    <property type="entry name" value="ABC3_permease_C"/>
</dbReference>
<comment type="caution">
    <text evidence="8">The sequence shown here is derived from an EMBL/GenBank/DDBJ whole genome shotgun (WGS) entry which is preliminary data.</text>
</comment>
<feature type="non-terminal residue" evidence="8">
    <location>
        <position position="286"/>
    </location>
</feature>
<feature type="transmembrane region" description="Helical" evidence="6">
    <location>
        <begin position="233"/>
        <end position="257"/>
    </location>
</feature>
<evidence type="ECO:0000256" key="3">
    <source>
        <dbReference type="ARBA" id="ARBA00022692"/>
    </source>
</evidence>
<protein>
    <recommendedName>
        <fullName evidence="7">ABC3 transporter permease C-terminal domain-containing protein</fullName>
    </recommendedName>
</protein>
<evidence type="ECO:0000256" key="1">
    <source>
        <dbReference type="ARBA" id="ARBA00004651"/>
    </source>
</evidence>
<feature type="domain" description="ABC3 transporter permease C-terminal" evidence="7">
    <location>
        <begin position="150"/>
        <end position="264"/>
    </location>
</feature>